<name>A0A091U5N0_PHALP</name>
<feature type="non-terminal residue" evidence="3">
    <location>
        <position position="1"/>
    </location>
</feature>
<feature type="domain" description="TGFBR3/Endoglin-like N-terminal" evidence="2">
    <location>
        <begin position="1"/>
        <end position="107"/>
    </location>
</feature>
<proteinExistence type="predicted"/>
<organism evidence="3 4">
    <name type="scientific">Phaethon lepturus</name>
    <name type="common">White-tailed tropicbird</name>
    <dbReference type="NCBI Taxonomy" id="97097"/>
    <lineage>
        <taxon>Eukaryota</taxon>
        <taxon>Metazoa</taxon>
        <taxon>Chordata</taxon>
        <taxon>Craniata</taxon>
        <taxon>Vertebrata</taxon>
        <taxon>Euteleostomi</taxon>
        <taxon>Archelosauria</taxon>
        <taxon>Archosauria</taxon>
        <taxon>Dinosauria</taxon>
        <taxon>Saurischia</taxon>
        <taxon>Theropoda</taxon>
        <taxon>Coelurosauria</taxon>
        <taxon>Aves</taxon>
        <taxon>Neognathae</taxon>
        <taxon>Neoaves</taxon>
        <taxon>Phaethontimorphae</taxon>
        <taxon>Phaethontiformes</taxon>
        <taxon>Phaethontidae</taxon>
        <taxon>Phaethon</taxon>
    </lineage>
</organism>
<protein>
    <submittedName>
        <fullName evidence="3">Transforming growth factor beta receptor type 3</fullName>
    </submittedName>
</protein>
<accession>A0A091U5N0</accession>
<dbReference type="InterPro" id="IPR058899">
    <property type="entry name" value="TGFBR3/Endoglin-like_N"/>
</dbReference>
<dbReference type="Proteomes" id="UP000053638">
    <property type="component" value="Unassembled WGS sequence"/>
</dbReference>
<dbReference type="AlphaFoldDB" id="A0A091U5N0"/>
<dbReference type="PhylomeDB" id="A0A091U5N0"/>
<evidence type="ECO:0000313" key="4">
    <source>
        <dbReference type="Proteomes" id="UP000053638"/>
    </source>
</evidence>
<evidence type="ECO:0000256" key="1">
    <source>
        <dbReference type="ARBA" id="ARBA00023180"/>
    </source>
</evidence>
<reference evidence="3 4" key="1">
    <citation type="submission" date="2014-04" db="EMBL/GenBank/DDBJ databases">
        <title>Genome evolution of avian class.</title>
        <authorList>
            <person name="Zhang G."/>
            <person name="Li C."/>
        </authorList>
    </citation>
    <scope>NUCLEOTIDE SEQUENCE [LARGE SCALE GENOMIC DNA]</scope>
    <source>
        <strain evidence="3">BGI_N335</strain>
    </source>
</reference>
<evidence type="ECO:0000313" key="3">
    <source>
        <dbReference type="EMBL" id="KFQ69373.1"/>
    </source>
</evidence>
<feature type="non-terminal residue" evidence="3">
    <location>
        <position position="107"/>
    </location>
</feature>
<keyword evidence="3" id="KW-0675">Receptor</keyword>
<dbReference type="Pfam" id="PF26060">
    <property type="entry name" value="TGFBR3_N"/>
    <property type="match status" value="1"/>
</dbReference>
<keyword evidence="4" id="KW-1185">Reference proteome</keyword>
<gene>
    <name evidence="3" type="ORF">N335_07056</name>
</gene>
<dbReference type="EMBL" id="KK438099">
    <property type="protein sequence ID" value="KFQ69373.1"/>
    <property type="molecule type" value="Genomic_DNA"/>
</dbReference>
<keyword evidence="1" id="KW-0325">Glycoprotein</keyword>
<evidence type="ECO:0000259" key="2">
    <source>
        <dbReference type="Pfam" id="PF26060"/>
    </source>
</evidence>
<sequence>VTLHLNPISSVHVHQKPLVFLLNSPLPLVWKLKTERLAPGIRRVFFVSLGSVVQFEKGNFSLSAETEEKLFPEKNEHLLQWAQKEYGAVTSFTELKISRNIYIKVGE</sequence>